<feature type="domain" description="Enoyl reductase (ER)" evidence="3">
    <location>
        <begin position="22"/>
        <end position="332"/>
    </location>
</feature>
<comment type="caution">
    <text evidence="4">The sequence shown here is derived from an EMBL/GenBank/DDBJ whole genome shotgun (WGS) entry which is preliminary data.</text>
</comment>
<dbReference type="Gene3D" id="3.40.50.720">
    <property type="entry name" value="NAD(P)-binding Rossmann-like Domain"/>
    <property type="match status" value="1"/>
</dbReference>
<gene>
    <name evidence="4" type="ORF">D7S86_23720</name>
</gene>
<keyword evidence="1" id="KW-0521">NADP</keyword>
<name>A0A494XAN7_9BURK</name>
<dbReference type="SMART" id="SM00829">
    <property type="entry name" value="PKS_ER"/>
    <property type="match status" value="1"/>
</dbReference>
<keyword evidence="5" id="KW-1185">Reference proteome</keyword>
<evidence type="ECO:0000256" key="2">
    <source>
        <dbReference type="ARBA" id="ARBA00023002"/>
    </source>
</evidence>
<dbReference type="Proteomes" id="UP000270342">
    <property type="component" value="Unassembled WGS sequence"/>
</dbReference>
<dbReference type="CDD" id="cd05276">
    <property type="entry name" value="p53_inducible_oxidoreductase"/>
    <property type="match status" value="1"/>
</dbReference>
<dbReference type="PANTHER" id="PTHR48106">
    <property type="entry name" value="QUINONE OXIDOREDUCTASE PIG3-RELATED"/>
    <property type="match status" value="1"/>
</dbReference>
<dbReference type="InterPro" id="IPR013149">
    <property type="entry name" value="ADH-like_C"/>
</dbReference>
<dbReference type="AlphaFoldDB" id="A0A494XAN7"/>
<dbReference type="InterPro" id="IPR036291">
    <property type="entry name" value="NAD(P)-bd_dom_sf"/>
</dbReference>
<evidence type="ECO:0000256" key="1">
    <source>
        <dbReference type="ARBA" id="ARBA00022857"/>
    </source>
</evidence>
<evidence type="ECO:0000313" key="5">
    <source>
        <dbReference type="Proteomes" id="UP000270342"/>
    </source>
</evidence>
<dbReference type="Gene3D" id="3.90.180.10">
    <property type="entry name" value="Medium-chain alcohol dehydrogenases, catalytic domain"/>
    <property type="match status" value="1"/>
</dbReference>
<sequence>MPLDPTFAVPACHAEIHITAAGGPDVLQRIERPVPRCGASDVLIRVASAGVNRHDVNQRRRGPDTVHSPVPGLEVSGVVVRVGDDVTDVRIGDAVCALVNGGGYAEYALADHAQVLPVPAGLSLRDAAALPEALFTTAHNFFNVARLAPGESVLIHGGTSGVGSLAIQVLTARGHAVYATCGSDEKCAISRTLGAVDAFNYRTGAFADALKAARGGEGVDVILDMAGVVYGRQNVDALNRRGRIVHLSPGGGADLSFPLRELMRKEAVVTGSLLRPLPDIEKAAIAQWLRAQVWPLIGTRVKPIIAQRLPLAQASQAHEILEAGDVAGKILLDVAHAFD</sequence>
<dbReference type="SUPFAM" id="SSF51735">
    <property type="entry name" value="NAD(P)-binding Rossmann-fold domains"/>
    <property type="match status" value="1"/>
</dbReference>
<dbReference type="PANTHER" id="PTHR48106:SF8">
    <property type="entry name" value="OS02G0805600 PROTEIN"/>
    <property type="match status" value="1"/>
</dbReference>
<dbReference type="NCBIfam" id="TIGR02824">
    <property type="entry name" value="quinone_pig3"/>
    <property type="match status" value="1"/>
</dbReference>
<dbReference type="EMBL" id="RBZU01000013">
    <property type="protein sequence ID" value="RKP47152.1"/>
    <property type="molecule type" value="Genomic_DNA"/>
</dbReference>
<protein>
    <submittedName>
        <fullName evidence="4">NAD(P)H-quinone oxidoreductase</fullName>
    </submittedName>
</protein>
<dbReference type="InterPro" id="IPR020843">
    <property type="entry name" value="ER"/>
</dbReference>
<accession>A0A494XAN7</accession>
<dbReference type="OrthoDB" id="9778690at2"/>
<evidence type="ECO:0000259" key="3">
    <source>
        <dbReference type="SMART" id="SM00829"/>
    </source>
</evidence>
<dbReference type="Pfam" id="PF08240">
    <property type="entry name" value="ADH_N"/>
    <property type="match status" value="1"/>
</dbReference>
<evidence type="ECO:0000313" key="4">
    <source>
        <dbReference type="EMBL" id="RKP47152.1"/>
    </source>
</evidence>
<dbReference type="RefSeq" id="WP_121090015.1">
    <property type="nucleotide sequence ID" value="NZ_RBZU01000013.1"/>
</dbReference>
<keyword evidence="2" id="KW-0560">Oxidoreductase</keyword>
<dbReference type="InterPro" id="IPR013154">
    <property type="entry name" value="ADH-like_N"/>
</dbReference>
<dbReference type="SUPFAM" id="SSF50129">
    <property type="entry name" value="GroES-like"/>
    <property type="match status" value="1"/>
</dbReference>
<dbReference type="GO" id="GO:0016651">
    <property type="term" value="F:oxidoreductase activity, acting on NAD(P)H"/>
    <property type="evidence" value="ECO:0007669"/>
    <property type="project" value="TreeGrafter"/>
</dbReference>
<organism evidence="4 5">
    <name type="scientific">Pararobbsia silviterrae</name>
    <dbReference type="NCBI Taxonomy" id="1792498"/>
    <lineage>
        <taxon>Bacteria</taxon>
        <taxon>Pseudomonadati</taxon>
        <taxon>Pseudomonadota</taxon>
        <taxon>Betaproteobacteria</taxon>
        <taxon>Burkholderiales</taxon>
        <taxon>Burkholderiaceae</taxon>
        <taxon>Pararobbsia</taxon>
    </lineage>
</organism>
<dbReference type="InterPro" id="IPR011032">
    <property type="entry name" value="GroES-like_sf"/>
</dbReference>
<proteinExistence type="predicted"/>
<dbReference type="GO" id="GO:0070402">
    <property type="term" value="F:NADPH binding"/>
    <property type="evidence" value="ECO:0007669"/>
    <property type="project" value="TreeGrafter"/>
</dbReference>
<dbReference type="Pfam" id="PF00107">
    <property type="entry name" value="ADH_zinc_N"/>
    <property type="match status" value="1"/>
</dbReference>
<dbReference type="InterPro" id="IPR014189">
    <property type="entry name" value="Quinone_OxRdtase_PIG3"/>
</dbReference>
<reference evidence="4 5" key="1">
    <citation type="submission" date="2018-10" db="EMBL/GenBank/DDBJ databases">
        <title>Robbsia sp. DHC34, isolated from soil.</title>
        <authorList>
            <person name="Gao Z.-H."/>
            <person name="Qiu L.-H."/>
        </authorList>
    </citation>
    <scope>NUCLEOTIDE SEQUENCE [LARGE SCALE GENOMIC DNA]</scope>
    <source>
        <strain evidence="4 5">DHC34</strain>
    </source>
</reference>